<evidence type="ECO:0000259" key="1">
    <source>
        <dbReference type="Pfam" id="PF00248"/>
    </source>
</evidence>
<comment type="caution">
    <text evidence="2">The sequence shown here is derived from an EMBL/GenBank/DDBJ whole genome shotgun (WGS) entry which is preliminary data.</text>
</comment>
<dbReference type="PROSITE" id="PS00798">
    <property type="entry name" value="ALDOKETO_REDUCTASE_1"/>
    <property type="match status" value="1"/>
</dbReference>
<dbReference type="Proteomes" id="UP001153148">
    <property type="component" value="Unassembled WGS sequence"/>
</dbReference>
<evidence type="ECO:0000313" key="3">
    <source>
        <dbReference type="Proteomes" id="UP001153148"/>
    </source>
</evidence>
<dbReference type="InterPro" id="IPR023210">
    <property type="entry name" value="NADP_OxRdtase_dom"/>
</dbReference>
<dbReference type="Gene3D" id="3.20.20.100">
    <property type="entry name" value="NADP-dependent oxidoreductase domain"/>
    <property type="match status" value="1"/>
</dbReference>
<dbReference type="Pfam" id="PF00248">
    <property type="entry name" value="Aldo_ket_red"/>
    <property type="match status" value="1"/>
</dbReference>
<sequence length="149" mass="16874">MVTELKDVVFYNGLKMPIVGFGTWQATPEEIETSLDAALKAGYRHIDTAFAYNNEDAIGRLTMKLTLSVEKESGGECYMTVLRLRLIQKAACFQLYTGNIRQATCPKTSKRRQGKSLVYCESWKTQFRHTFTANLLFVAIGDRVSPHRV</sequence>
<dbReference type="PANTHER" id="PTHR43827">
    <property type="entry name" value="2,5-DIKETO-D-GLUCONIC ACID REDUCTASE"/>
    <property type="match status" value="1"/>
</dbReference>
<feature type="domain" description="NADP-dependent oxidoreductase" evidence="1">
    <location>
        <begin position="19"/>
        <end position="64"/>
    </location>
</feature>
<dbReference type="EMBL" id="CAJPIN010022678">
    <property type="protein sequence ID" value="CAG2062842.1"/>
    <property type="molecule type" value="Genomic_DNA"/>
</dbReference>
<protein>
    <recommendedName>
        <fullName evidence="1">NADP-dependent oxidoreductase domain-containing protein</fullName>
    </recommendedName>
</protein>
<name>A0ABN7P8X7_TIMPD</name>
<evidence type="ECO:0000313" key="2">
    <source>
        <dbReference type="EMBL" id="CAG2062842.1"/>
    </source>
</evidence>
<dbReference type="PANTHER" id="PTHR43827:SF14">
    <property type="entry name" value="NADP-DEPENDENT OXIDOREDUCTASE DOMAIN-CONTAINING PROTEIN"/>
    <property type="match status" value="1"/>
</dbReference>
<dbReference type="SUPFAM" id="SSF51430">
    <property type="entry name" value="NAD(P)-linked oxidoreductase"/>
    <property type="match status" value="1"/>
</dbReference>
<reference evidence="2" key="1">
    <citation type="submission" date="2021-03" db="EMBL/GenBank/DDBJ databases">
        <authorList>
            <person name="Tran Van P."/>
        </authorList>
    </citation>
    <scope>NUCLEOTIDE SEQUENCE</scope>
</reference>
<keyword evidence="3" id="KW-1185">Reference proteome</keyword>
<dbReference type="InterPro" id="IPR020471">
    <property type="entry name" value="AKR"/>
</dbReference>
<proteinExistence type="predicted"/>
<dbReference type="InterPro" id="IPR018170">
    <property type="entry name" value="Aldo/ket_reductase_CS"/>
</dbReference>
<accession>A0ABN7P8X7</accession>
<dbReference type="InterPro" id="IPR036812">
    <property type="entry name" value="NAD(P)_OxRdtase_dom_sf"/>
</dbReference>
<organism evidence="2 3">
    <name type="scientific">Timema podura</name>
    <name type="common">Walking stick</name>
    <dbReference type="NCBI Taxonomy" id="61482"/>
    <lineage>
        <taxon>Eukaryota</taxon>
        <taxon>Metazoa</taxon>
        <taxon>Ecdysozoa</taxon>
        <taxon>Arthropoda</taxon>
        <taxon>Hexapoda</taxon>
        <taxon>Insecta</taxon>
        <taxon>Pterygota</taxon>
        <taxon>Neoptera</taxon>
        <taxon>Polyneoptera</taxon>
        <taxon>Phasmatodea</taxon>
        <taxon>Timematodea</taxon>
        <taxon>Timematoidea</taxon>
        <taxon>Timematidae</taxon>
        <taxon>Timema</taxon>
    </lineage>
</organism>
<gene>
    <name evidence="2" type="ORF">TPAB3V08_LOCUS9790</name>
</gene>